<dbReference type="EMBL" id="JBHUDL010000005">
    <property type="protein sequence ID" value="MFD1632892.1"/>
    <property type="molecule type" value="Genomic_DNA"/>
</dbReference>
<evidence type="ECO:0000313" key="8">
    <source>
        <dbReference type="Proteomes" id="UP001597075"/>
    </source>
</evidence>
<keyword evidence="1 4" id="KW-0285">Flavoprotein</keyword>
<comment type="cofactor">
    <cofactor evidence="4">
        <name>FAD</name>
        <dbReference type="ChEBI" id="CHEBI:57692"/>
    </cofactor>
    <text evidence="4">Binds 1 FAD per subunit.</text>
</comment>
<protein>
    <submittedName>
        <fullName evidence="7">FAD-binding domain-containing protein</fullName>
    </submittedName>
</protein>
<dbReference type="Gene3D" id="3.40.50.620">
    <property type="entry name" value="HUPs"/>
    <property type="match status" value="1"/>
</dbReference>
<dbReference type="Proteomes" id="UP001597075">
    <property type="component" value="Unassembled WGS sequence"/>
</dbReference>
<keyword evidence="3" id="KW-0157">Chromophore</keyword>
<dbReference type="InterPro" id="IPR005101">
    <property type="entry name" value="Cryptochr/Photolyase_FAD-bd"/>
</dbReference>
<dbReference type="GO" id="GO:0006139">
    <property type="term" value="P:nucleobase-containing compound metabolic process"/>
    <property type="evidence" value="ECO:0007669"/>
    <property type="project" value="UniProtKB-ARBA"/>
</dbReference>
<dbReference type="GO" id="GO:0006950">
    <property type="term" value="P:response to stress"/>
    <property type="evidence" value="ECO:0007669"/>
    <property type="project" value="UniProtKB-ARBA"/>
</dbReference>
<evidence type="ECO:0000256" key="2">
    <source>
        <dbReference type="ARBA" id="ARBA00022827"/>
    </source>
</evidence>
<dbReference type="InterPro" id="IPR036134">
    <property type="entry name" value="Crypto/Photolyase_FAD-like_sf"/>
</dbReference>
<feature type="compositionally biased region" description="Basic and acidic residues" evidence="5">
    <location>
        <begin position="499"/>
        <end position="511"/>
    </location>
</feature>
<evidence type="ECO:0000259" key="6">
    <source>
        <dbReference type="PROSITE" id="PS51645"/>
    </source>
</evidence>
<keyword evidence="2 4" id="KW-0274">FAD</keyword>
<dbReference type="AlphaFoldDB" id="A0ABD6CX07"/>
<dbReference type="PROSITE" id="PS51645">
    <property type="entry name" value="PHR_CRY_ALPHA_BETA"/>
    <property type="match status" value="1"/>
</dbReference>
<dbReference type="InterPro" id="IPR014729">
    <property type="entry name" value="Rossmann-like_a/b/a_fold"/>
</dbReference>
<sequence length="528" mass="59117">MSTPAIPTVPASAAATAPPGGTGCVLWHRRNLRVTDHPALAYAAREYDTVLPVFIFDPAFYGPNGLACDARIQVLHESLESLRRLYEAIGGTLSFAHGDAVEVLAGLHDSGWDVVATADPTASYGAERDDRAAARCDTVFVDGDGLVRNQTWTREDWSDHVETWFEAEPPTWDPETVAFRSLEEQVTIEAIEDGYDIEPTKSNVPDGGRGPGVRKLREFVEKIGAYPGNISAPTDARTGTSQLSPFLRFGSLSVREVYQYVQENAPDGAGKEMFVSRLFWNKHYHQKLEDWSGWMTEAVNPVMQGTREQSHDPELVTAWKRGETGFPMVDASMRCLTETGWLNFRMRAMCASVFADLFQQPWRIGADFYHYHLIDSDPAINYTQWQSQAGTVGTNLMRVYNPIKQVRDNGHEGEYIKRYVPELRPLPIEHLDRPEKTPIHIQEESGVVIGEDYPYPVVEYEAARERAMAKYERLKPDALAALENPEIARRASLSSRSQPLEKREQSSRTDVNEQASLASFSASDVDSD</sequence>
<feature type="binding site" evidence="4">
    <location>
        <position position="226"/>
    </location>
    <ligand>
        <name>FAD</name>
        <dbReference type="ChEBI" id="CHEBI:57692"/>
    </ligand>
</feature>
<feature type="binding site" evidence="4">
    <location>
        <position position="274"/>
    </location>
    <ligand>
        <name>FAD</name>
        <dbReference type="ChEBI" id="CHEBI:57692"/>
    </ligand>
</feature>
<dbReference type="InterPro" id="IPR018394">
    <property type="entry name" value="DNA_photolyase_1_CS_C"/>
</dbReference>
<accession>A0ABD6CX07</accession>
<feature type="binding site" evidence="4">
    <location>
        <begin position="375"/>
        <end position="377"/>
    </location>
    <ligand>
        <name>FAD</name>
        <dbReference type="ChEBI" id="CHEBI:57692"/>
    </ligand>
</feature>
<keyword evidence="8" id="KW-1185">Reference proteome</keyword>
<feature type="compositionally biased region" description="Polar residues" evidence="5">
    <location>
        <begin position="512"/>
        <end position="528"/>
    </location>
</feature>
<evidence type="ECO:0000256" key="1">
    <source>
        <dbReference type="ARBA" id="ARBA00022630"/>
    </source>
</evidence>
<organism evidence="7 8">
    <name type="scientific">Haloplanus ruber</name>
    <dbReference type="NCBI Taxonomy" id="869892"/>
    <lineage>
        <taxon>Archaea</taxon>
        <taxon>Methanobacteriati</taxon>
        <taxon>Methanobacteriota</taxon>
        <taxon>Stenosarchaea group</taxon>
        <taxon>Halobacteria</taxon>
        <taxon>Halobacteriales</taxon>
        <taxon>Haloferacaceae</taxon>
        <taxon>Haloplanus</taxon>
    </lineage>
</organism>
<dbReference type="PROSITE" id="PS00394">
    <property type="entry name" value="DNA_PHOTOLYASES_1_1"/>
    <property type="match status" value="1"/>
</dbReference>
<dbReference type="InterPro" id="IPR006050">
    <property type="entry name" value="DNA_photolyase_N"/>
</dbReference>
<comment type="caution">
    <text evidence="7">The sequence shown here is derived from an EMBL/GenBank/DDBJ whole genome shotgun (WGS) entry which is preliminary data.</text>
</comment>
<feature type="binding site" evidence="4">
    <location>
        <begin position="240"/>
        <end position="244"/>
    </location>
    <ligand>
        <name>FAD</name>
        <dbReference type="ChEBI" id="CHEBI:57692"/>
    </ligand>
</feature>
<dbReference type="Gene3D" id="1.10.579.10">
    <property type="entry name" value="DNA Cyclobutane Dipyrimidine Photolyase, subunit A, domain 3"/>
    <property type="match status" value="1"/>
</dbReference>
<evidence type="ECO:0000256" key="3">
    <source>
        <dbReference type="ARBA" id="ARBA00022991"/>
    </source>
</evidence>
<reference evidence="7 8" key="1">
    <citation type="journal article" date="2019" name="Int. J. Syst. Evol. Microbiol.">
        <title>The Global Catalogue of Microorganisms (GCM) 10K type strain sequencing project: providing services to taxonomists for standard genome sequencing and annotation.</title>
        <authorList>
            <consortium name="The Broad Institute Genomics Platform"/>
            <consortium name="The Broad Institute Genome Sequencing Center for Infectious Disease"/>
            <person name="Wu L."/>
            <person name="Ma J."/>
        </authorList>
    </citation>
    <scope>NUCLEOTIDE SEQUENCE [LARGE SCALE GENOMIC DNA]</scope>
    <source>
        <strain evidence="7 8">CGMCC 1.10594</strain>
    </source>
</reference>
<dbReference type="Pfam" id="PF03441">
    <property type="entry name" value="FAD_binding_7"/>
    <property type="match status" value="1"/>
</dbReference>
<dbReference type="SUPFAM" id="SSF48173">
    <property type="entry name" value="Cryptochrome/photolyase FAD-binding domain"/>
    <property type="match status" value="1"/>
</dbReference>
<dbReference type="InterPro" id="IPR002081">
    <property type="entry name" value="Cryptochrome/DNA_photolyase_1"/>
</dbReference>
<evidence type="ECO:0000256" key="4">
    <source>
        <dbReference type="PIRSR" id="PIRSR602081-1"/>
    </source>
</evidence>
<dbReference type="RefSeq" id="WP_256406622.1">
    <property type="nucleotide sequence ID" value="NZ_CP187152.1"/>
</dbReference>
<dbReference type="InterPro" id="IPR036155">
    <property type="entry name" value="Crypto/Photolyase_N_sf"/>
</dbReference>
<name>A0ABD6CX07_9EURY</name>
<dbReference type="PANTHER" id="PTHR11455">
    <property type="entry name" value="CRYPTOCHROME"/>
    <property type="match status" value="1"/>
</dbReference>
<dbReference type="PANTHER" id="PTHR11455:SF9">
    <property type="entry name" value="CRYPTOCHROME CIRCADIAN CLOCK 5 ISOFORM X1"/>
    <property type="match status" value="1"/>
</dbReference>
<proteinExistence type="predicted"/>
<gene>
    <name evidence="7" type="ORF">ACFSBJ_03960</name>
</gene>
<evidence type="ECO:0000256" key="5">
    <source>
        <dbReference type="SAM" id="MobiDB-lite"/>
    </source>
</evidence>
<feature type="region of interest" description="Disordered" evidence="5">
    <location>
        <begin position="488"/>
        <end position="528"/>
    </location>
</feature>
<dbReference type="Pfam" id="PF00875">
    <property type="entry name" value="DNA_photolyase"/>
    <property type="match status" value="1"/>
</dbReference>
<evidence type="ECO:0000313" key="7">
    <source>
        <dbReference type="EMBL" id="MFD1632892.1"/>
    </source>
</evidence>
<dbReference type="SUPFAM" id="SSF52425">
    <property type="entry name" value="Cryptochrome/photolyase, N-terminal domain"/>
    <property type="match status" value="1"/>
</dbReference>
<feature type="domain" description="Photolyase/cryptochrome alpha/beta" evidence="6">
    <location>
        <begin position="22"/>
        <end position="146"/>
    </location>
</feature>
<dbReference type="Gene3D" id="1.25.40.80">
    <property type="match status" value="1"/>
</dbReference>